<feature type="domain" description="RNase H type-2" evidence="13">
    <location>
        <begin position="2"/>
        <end position="196"/>
    </location>
</feature>
<feature type="binding site" evidence="11">
    <location>
        <position position="106"/>
    </location>
    <ligand>
        <name>a divalent metal cation</name>
        <dbReference type="ChEBI" id="CHEBI:60240"/>
    </ligand>
</feature>
<dbReference type="CDD" id="cd07182">
    <property type="entry name" value="RNase_HII_bacteria_HII_like"/>
    <property type="match status" value="1"/>
</dbReference>
<dbReference type="AlphaFoldDB" id="A0A1F6C5X1"/>
<protein>
    <recommendedName>
        <fullName evidence="12">Ribonuclease</fullName>
        <ecNumber evidence="12">3.1.26.4</ecNumber>
    </recommendedName>
</protein>
<keyword evidence="7 11" id="KW-0479">Metal-binding</keyword>
<evidence type="ECO:0000313" key="14">
    <source>
        <dbReference type="EMBL" id="OGG44541.1"/>
    </source>
</evidence>
<keyword evidence="9 11" id="KW-0378">Hydrolase</keyword>
<dbReference type="InterPro" id="IPR022898">
    <property type="entry name" value="RNase_HII"/>
</dbReference>
<keyword evidence="5" id="KW-0963">Cytoplasm</keyword>
<accession>A0A1F6C5X1</accession>
<dbReference type="GO" id="GO:0006298">
    <property type="term" value="P:mismatch repair"/>
    <property type="evidence" value="ECO:0007669"/>
    <property type="project" value="TreeGrafter"/>
</dbReference>
<evidence type="ECO:0000256" key="3">
    <source>
        <dbReference type="ARBA" id="ARBA00004496"/>
    </source>
</evidence>
<feature type="binding site" evidence="11">
    <location>
        <position position="9"/>
    </location>
    <ligand>
        <name>a divalent metal cation</name>
        <dbReference type="ChEBI" id="CHEBI:60240"/>
    </ligand>
</feature>
<comment type="similarity">
    <text evidence="4">Belongs to the RNase HII family. RnhC subfamily.</text>
</comment>
<dbReference type="InterPro" id="IPR012337">
    <property type="entry name" value="RNaseH-like_sf"/>
</dbReference>
<dbReference type="PANTHER" id="PTHR10954:SF23">
    <property type="entry name" value="RIBONUCLEASE"/>
    <property type="match status" value="1"/>
</dbReference>
<evidence type="ECO:0000256" key="5">
    <source>
        <dbReference type="ARBA" id="ARBA00022490"/>
    </source>
</evidence>
<dbReference type="NCBIfam" id="NF000595">
    <property type="entry name" value="PRK00015.1-3"/>
    <property type="match status" value="1"/>
</dbReference>
<dbReference type="PROSITE" id="PS51975">
    <property type="entry name" value="RNASE_H_2"/>
    <property type="match status" value="1"/>
</dbReference>
<evidence type="ECO:0000256" key="4">
    <source>
        <dbReference type="ARBA" id="ARBA00008378"/>
    </source>
</evidence>
<comment type="catalytic activity">
    <reaction evidence="1 11 12">
        <text>Endonucleolytic cleavage to 5'-phosphomonoester.</text>
        <dbReference type="EC" id="3.1.26.4"/>
    </reaction>
</comment>
<dbReference type="GO" id="GO:0043137">
    <property type="term" value="P:DNA replication, removal of RNA primer"/>
    <property type="evidence" value="ECO:0007669"/>
    <property type="project" value="TreeGrafter"/>
</dbReference>
<evidence type="ECO:0000256" key="7">
    <source>
        <dbReference type="ARBA" id="ARBA00022723"/>
    </source>
</evidence>
<dbReference type="InterPro" id="IPR024567">
    <property type="entry name" value="RNase_HII/HIII_dom"/>
</dbReference>
<dbReference type="InterPro" id="IPR036397">
    <property type="entry name" value="RNaseH_sf"/>
</dbReference>
<gene>
    <name evidence="14" type="ORF">A2841_01155</name>
</gene>
<dbReference type="SUPFAM" id="SSF53098">
    <property type="entry name" value="Ribonuclease H-like"/>
    <property type="match status" value="1"/>
</dbReference>
<evidence type="ECO:0000256" key="11">
    <source>
        <dbReference type="PROSITE-ProRule" id="PRU01319"/>
    </source>
</evidence>
<dbReference type="GO" id="GO:0046872">
    <property type="term" value="F:metal ion binding"/>
    <property type="evidence" value="ECO:0007669"/>
    <property type="project" value="UniProtKB-KW"/>
</dbReference>
<name>A0A1F6C5X1_9BACT</name>
<dbReference type="GO" id="GO:0032299">
    <property type="term" value="C:ribonuclease H2 complex"/>
    <property type="evidence" value="ECO:0007669"/>
    <property type="project" value="TreeGrafter"/>
</dbReference>
<evidence type="ECO:0000256" key="9">
    <source>
        <dbReference type="ARBA" id="ARBA00022801"/>
    </source>
</evidence>
<dbReference type="GO" id="GO:0004523">
    <property type="term" value="F:RNA-DNA hybrid ribonuclease activity"/>
    <property type="evidence" value="ECO:0007669"/>
    <property type="project" value="UniProtKB-UniRule"/>
</dbReference>
<comment type="function">
    <text evidence="2 12">Endonuclease that specifically degrades the RNA of RNA-DNA hybrids.</text>
</comment>
<dbReference type="Pfam" id="PF01351">
    <property type="entry name" value="RNase_HII"/>
    <property type="match status" value="1"/>
</dbReference>
<keyword evidence="10" id="KW-0464">Manganese</keyword>
<dbReference type="Proteomes" id="UP000178249">
    <property type="component" value="Unassembled WGS sequence"/>
</dbReference>
<keyword evidence="6 11" id="KW-0540">Nuclease</keyword>
<evidence type="ECO:0000256" key="12">
    <source>
        <dbReference type="RuleBase" id="RU003515"/>
    </source>
</evidence>
<comment type="cofactor">
    <cofactor evidence="11">
        <name>Mn(2+)</name>
        <dbReference type="ChEBI" id="CHEBI:29035"/>
    </cofactor>
    <cofactor evidence="11">
        <name>Mg(2+)</name>
        <dbReference type="ChEBI" id="CHEBI:18420"/>
    </cofactor>
    <text evidence="11">Manganese or magnesium. Binds 1 divalent metal ion per monomer in the absence of substrate. May bind a second metal ion after substrate binding.</text>
</comment>
<comment type="subcellular location">
    <subcellularLocation>
        <location evidence="3">Cytoplasm</location>
    </subcellularLocation>
</comment>
<evidence type="ECO:0000313" key="15">
    <source>
        <dbReference type="Proteomes" id="UP000178249"/>
    </source>
</evidence>
<dbReference type="GO" id="GO:0003723">
    <property type="term" value="F:RNA binding"/>
    <property type="evidence" value="ECO:0007669"/>
    <property type="project" value="UniProtKB-UniRule"/>
</dbReference>
<proteinExistence type="inferred from homology"/>
<evidence type="ECO:0000256" key="1">
    <source>
        <dbReference type="ARBA" id="ARBA00000077"/>
    </source>
</evidence>
<organism evidence="14 15">
    <name type="scientific">Candidatus Kaiserbacteria bacterium RIFCSPHIGHO2_01_FULL_48_10</name>
    <dbReference type="NCBI Taxonomy" id="1798476"/>
    <lineage>
        <taxon>Bacteria</taxon>
        <taxon>Candidatus Kaiseribacteriota</taxon>
    </lineage>
</organism>
<evidence type="ECO:0000256" key="6">
    <source>
        <dbReference type="ARBA" id="ARBA00022722"/>
    </source>
</evidence>
<dbReference type="Gene3D" id="3.30.420.10">
    <property type="entry name" value="Ribonuclease H-like superfamily/Ribonuclease H"/>
    <property type="match status" value="1"/>
</dbReference>
<dbReference type="InterPro" id="IPR001352">
    <property type="entry name" value="RNase_HII/HIII"/>
</dbReference>
<dbReference type="EC" id="3.1.26.4" evidence="12"/>
<dbReference type="GO" id="GO:0005737">
    <property type="term" value="C:cytoplasm"/>
    <property type="evidence" value="ECO:0007669"/>
    <property type="project" value="UniProtKB-SubCell"/>
</dbReference>
<evidence type="ECO:0000256" key="8">
    <source>
        <dbReference type="ARBA" id="ARBA00022759"/>
    </source>
</evidence>
<evidence type="ECO:0000259" key="13">
    <source>
        <dbReference type="PROSITE" id="PS51975"/>
    </source>
</evidence>
<evidence type="ECO:0000256" key="10">
    <source>
        <dbReference type="ARBA" id="ARBA00023211"/>
    </source>
</evidence>
<keyword evidence="8 11" id="KW-0255">Endonuclease</keyword>
<comment type="caution">
    <text evidence="14">The sequence shown here is derived from an EMBL/GenBank/DDBJ whole genome shotgun (WGS) entry which is preliminary data.</text>
</comment>
<evidence type="ECO:0000256" key="2">
    <source>
        <dbReference type="ARBA" id="ARBA00004065"/>
    </source>
</evidence>
<dbReference type="EMBL" id="MFKP01000006">
    <property type="protein sequence ID" value="OGG44541.1"/>
    <property type="molecule type" value="Genomic_DNA"/>
</dbReference>
<sequence length="196" mass="21491">MRLIVGVDEVGRGPLAGPVSIGIVVCKKLLMMPELTDSKKMTEDARERVYELAVDRKKEGEIDFGVFSASASVIDEIGIEDALRRIIAQGLRTLVPEAEKADVILDGRLSAPKEYRQQTLIGGDLLVPAISLASVVAKVERDHYMVRIAEKYPAYGFEEHKGYGTARHIMAIQEKGPSAIHRMSFLKNITGATMPA</sequence>
<feature type="binding site" evidence="11">
    <location>
        <position position="8"/>
    </location>
    <ligand>
        <name>a divalent metal cation</name>
        <dbReference type="ChEBI" id="CHEBI:60240"/>
    </ligand>
</feature>
<reference evidence="14 15" key="1">
    <citation type="journal article" date="2016" name="Nat. Commun.">
        <title>Thousands of microbial genomes shed light on interconnected biogeochemical processes in an aquifer system.</title>
        <authorList>
            <person name="Anantharaman K."/>
            <person name="Brown C.T."/>
            <person name="Hug L.A."/>
            <person name="Sharon I."/>
            <person name="Castelle C.J."/>
            <person name="Probst A.J."/>
            <person name="Thomas B.C."/>
            <person name="Singh A."/>
            <person name="Wilkins M.J."/>
            <person name="Karaoz U."/>
            <person name="Brodie E.L."/>
            <person name="Williams K.H."/>
            <person name="Hubbard S.S."/>
            <person name="Banfield J.F."/>
        </authorList>
    </citation>
    <scope>NUCLEOTIDE SEQUENCE [LARGE SCALE GENOMIC DNA]</scope>
</reference>
<dbReference type="PANTHER" id="PTHR10954">
    <property type="entry name" value="RIBONUCLEASE H2 SUBUNIT A"/>
    <property type="match status" value="1"/>
</dbReference>